<dbReference type="GO" id="GO:0005886">
    <property type="term" value="C:plasma membrane"/>
    <property type="evidence" value="ECO:0007669"/>
    <property type="project" value="TreeGrafter"/>
</dbReference>
<organism evidence="8 9">
    <name type="scientific">Desulfonema ishimotonii</name>
    <dbReference type="NCBI Taxonomy" id="45657"/>
    <lineage>
        <taxon>Bacteria</taxon>
        <taxon>Pseudomonadati</taxon>
        <taxon>Thermodesulfobacteriota</taxon>
        <taxon>Desulfobacteria</taxon>
        <taxon>Desulfobacterales</taxon>
        <taxon>Desulfococcaceae</taxon>
        <taxon>Desulfonema</taxon>
    </lineage>
</organism>
<dbReference type="CDD" id="cd06225">
    <property type="entry name" value="HAMP"/>
    <property type="match status" value="1"/>
</dbReference>
<dbReference type="PROSITE" id="PS50885">
    <property type="entry name" value="HAMP"/>
    <property type="match status" value="2"/>
</dbReference>
<dbReference type="EMBL" id="BEXT01000001">
    <property type="protein sequence ID" value="GBC62929.1"/>
    <property type="molecule type" value="Genomic_DNA"/>
</dbReference>
<feature type="domain" description="Methyl-accepting transducer" evidence="6">
    <location>
        <begin position="509"/>
        <end position="724"/>
    </location>
</feature>
<dbReference type="Gene3D" id="1.10.287.950">
    <property type="entry name" value="Methyl-accepting chemotaxis protein"/>
    <property type="match status" value="1"/>
</dbReference>
<name>A0A401G127_9BACT</name>
<feature type="coiled-coil region" evidence="4">
    <location>
        <begin position="695"/>
        <end position="722"/>
    </location>
</feature>
<dbReference type="Pfam" id="PF00015">
    <property type="entry name" value="MCPsignal"/>
    <property type="match status" value="1"/>
</dbReference>
<dbReference type="CDD" id="cd12913">
    <property type="entry name" value="PDC1_MCP_like"/>
    <property type="match status" value="1"/>
</dbReference>
<gene>
    <name evidence="8" type="ORF">DENIS_3913</name>
</gene>
<dbReference type="SUPFAM" id="SSF58104">
    <property type="entry name" value="Methyl-accepting chemotaxis protein (MCP) signaling domain"/>
    <property type="match status" value="1"/>
</dbReference>
<evidence type="ECO:0000313" key="9">
    <source>
        <dbReference type="Proteomes" id="UP000288096"/>
    </source>
</evidence>
<dbReference type="InterPro" id="IPR004089">
    <property type="entry name" value="MCPsignal_dom"/>
</dbReference>
<reference evidence="9" key="2">
    <citation type="submission" date="2019-01" db="EMBL/GenBank/DDBJ databases">
        <title>Genome sequence of Desulfonema ishimotonii strain Tokyo 01.</title>
        <authorList>
            <person name="Fukui M."/>
        </authorList>
    </citation>
    <scope>NUCLEOTIDE SEQUENCE [LARGE SCALE GENOMIC DNA]</scope>
    <source>
        <strain evidence="9">Tokyo 01</strain>
    </source>
</reference>
<evidence type="ECO:0000256" key="2">
    <source>
        <dbReference type="ARBA" id="ARBA00029447"/>
    </source>
</evidence>
<dbReference type="PANTHER" id="PTHR43531:SF11">
    <property type="entry name" value="METHYL-ACCEPTING CHEMOTAXIS PROTEIN 3"/>
    <property type="match status" value="1"/>
</dbReference>
<evidence type="ECO:0000256" key="3">
    <source>
        <dbReference type="PROSITE-ProRule" id="PRU00284"/>
    </source>
</evidence>
<dbReference type="Gene3D" id="6.10.340.10">
    <property type="match status" value="1"/>
</dbReference>
<dbReference type="GO" id="GO:0007165">
    <property type="term" value="P:signal transduction"/>
    <property type="evidence" value="ECO:0007669"/>
    <property type="project" value="UniProtKB-KW"/>
</dbReference>
<dbReference type="InterPro" id="IPR051310">
    <property type="entry name" value="MCP_chemotaxis"/>
</dbReference>
<evidence type="ECO:0000256" key="5">
    <source>
        <dbReference type="SAM" id="Phobius"/>
    </source>
</evidence>
<dbReference type="Pfam" id="PF18947">
    <property type="entry name" value="HAMP_2"/>
    <property type="match status" value="1"/>
</dbReference>
<evidence type="ECO:0000256" key="4">
    <source>
        <dbReference type="SAM" id="Coils"/>
    </source>
</evidence>
<evidence type="ECO:0008006" key="10">
    <source>
        <dbReference type="Google" id="ProtNLM"/>
    </source>
</evidence>
<evidence type="ECO:0000256" key="1">
    <source>
        <dbReference type="ARBA" id="ARBA00022500"/>
    </source>
</evidence>
<dbReference type="SMART" id="SM00304">
    <property type="entry name" value="HAMP"/>
    <property type="match status" value="2"/>
</dbReference>
<dbReference type="PROSITE" id="PS50111">
    <property type="entry name" value="CHEMOTAXIS_TRANSDUC_2"/>
    <property type="match status" value="1"/>
</dbReference>
<dbReference type="SUPFAM" id="SSF158472">
    <property type="entry name" value="HAMP domain-like"/>
    <property type="match status" value="1"/>
</dbReference>
<keyword evidence="1" id="KW-0145">Chemotaxis</keyword>
<comment type="caution">
    <text evidence="8">The sequence shown here is derived from an EMBL/GenBank/DDBJ whole genome shotgun (WGS) entry which is preliminary data.</text>
</comment>
<dbReference type="SMART" id="SM00283">
    <property type="entry name" value="MA"/>
    <property type="match status" value="1"/>
</dbReference>
<protein>
    <recommendedName>
        <fullName evidence="10">Methyl-accepting chemotaxis protein</fullName>
    </recommendedName>
</protein>
<dbReference type="AlphaFoldDB" id="A0A401G127"/>
<feature type="domain" description="HAMP" evidence="7">
    <location>
        <begin position="361"/>
        <end position="413"/>
    </location>
</feature>
<dbReference type="GO" id="GO:0006935">
    <property type="term" value="P:chemotaxis"/>
    <property type="evidence" value="ECO:0007669"/>
    <property type="project" value="InterPro"/>
</dbReference>
<keyword evidence="9" id="KW-1185">Reference proteome</keyword>
<dbReference type="Pfam" id="PF00672">
    <property type="entry name" value="HAMP"/>
    <property type="match status" value="1"/>
</dbReference>
<dbReference type="PRINTS" id="PR00260">
    <property type="entry name" value="CHEMTRNSDUCR"/>
</dbReference>
<dbReference type="Pfam" id="PF22673">
    <property type="entry name" value="MCP-like_PDC_1"/>
    <property type="match status" value="1"/>
</dbReference>
<dbReference type="OrthoDB" id="5422635at2"/>
<keyword evidence="5" id="KW-0812">Transmembrane</keyword>
<accession>A0A401G127</accession>
<comment type="similarity">
    <text evidence="2">Belongs to the methyl-accepting chemotaxis (MCP) protein family.</text>
</comment>
<dbReference type="GO" id="GO:0004888">
    <property type="term" value="F:transmembrane signaling receptor activity"/>
    <property type="evidence" value="ECO:0007669"/>
    <property type="project" value="InterPro"/>
</dbReference>
<keyword evidence="5" id="KW-1133">Transmembrane helix</keyword>
<dbReference type="Gene3D" id="3.30.450.20">
    <property type="entry name" value="PAS domain"/>
    <property type="match status" value="2"/>
</dbReference>
<keyword evidence="5" id="KW-0472">Membrane</keyword>
<feature type="transmembrane region" description="Helical" evidence="5">
    <location>
        <begin position="338"/>
        <end position="363"/>
    </location>
</feature>
<evidence type="ECO:0000313" key="8">
    <source>
        <dbReference type="EMBL" id="GBC62929.1"/>
    </source>
</evidence>
<proteinExistence type="inferred from homology"/>
<keyword evidence="4" id="KW-0175">Coiled coil</keyword>
<dbReference type="RefSeq" id="WP_124330059.1">
    <property type="nucleotide sequence ID" value="NZ_BEXT01000001.1"/>
</dbReference>
<sequence>MMLRKLRKSLPLKIICLVACCLLLLAVAIIGYSANAMRRGAENARTEAIRGAQQYAAAIAEKHASAIRLRLESGFGAARILAQMFSGIRSGDDLSLSREAANAVMKNILSRHPDFIGIWTCWEPDAFDGKDAAFAGSAGHDRTGRFIPYWNRGTDGSRVVIEPLEKYETPGEGDYYLLARNSRKPQILAPYIYSVQGIPTLMTSLSVPVVAGETVYGVAGVDIPLNALQPMTDDTEALYGGAGGVTILSYNGTIVATTGKPELSGKPLEKLGGTHADTDRYNIRAGKAVSRMGDQALEVLTPLRFSQAETPWAVRIAIPVGKITADADRQMIEAWQGIWKMISISIGFTVLVLIALGFVTLTITRPVKALGRIANAVAEGNFSEEIAIRQQDEIGLLADSFRRMKGAIDRVMDEIQEMAGAIRQGRLDVRGNADGFSGSWRELVVGLNTIIDEMVAPIKMTAASLDRVASGDIPEEIADTYQGDFDEIRNNLNAMIANLSRFALSVQNTAGHVAAGSEQLSNSAEMISQGTAQQAAGIEEISSSMEEMSSTVSQNADNAQQTAAIAMKTAQDADAGGRAVDETILAMESISEKIGIIEEIARQTNMLALNAAIEAARAGEHGKGFAVVAAEVRKLAERSQNAAKAINALSISNMEIVGNAGRLLKNMVSSVRKTSELVQEISMSSREQAGGISQVNEAIQQLDKAIQQNAASTEEMASTSREFSAHAEKMFRAASFFRVSPALKQKLISDRRSDAFSSGDGIPEIPESRQALGAKIPAAGILDMDETDLNDFETYFSERDEK</sequence>
<evidence type="ECO:0000259" key="6">
    <source>
        <dbReference type="PROSITE" id="PS50111"/>
    </source>
</evidence>
<reference evidence="9" key="1">
    <citation type="submission" date="2017-11" db="EMBL/GenBank/DDBJ databases">
        <authorList>
            <person name="Watanabe M."/>
            <person name="Kojima H."/>
        </authorList>
    </citation>
    <scope>NUCLEOTIDE SEQUENCE [LARGE SCALE GENOMIC DNA]</scope>
    <source>
        <strain evidence="9">Tokyo 01</strain>
    </source>
</reference>
<dbReference type="Proteomes" id="UP000288096">
    <property type="component" value="Unassembled WGS sequence"/>
</dbReference>
<dbReference type="PANTHER" id="PTHR43531">
    <property type="entry name" value="PROTEIN ICFG"/>
    <property type="match status" value="1"/>
</dbReference>
<keyword evidence="3" id="KW-0807">Transducer</keyword>
<dbReference type="InterPro" id="IPR003660">
    <property type="entry name" value="HAMP_dom"/>
</dbReference>
<feature type="domain" description="HAMP" evidence="7">
    <location>
        <begin position="452"/>
        <end position="504"/>
    </location>
</feature>
<evidence type="ECO:0000259" key="7">
    <source>
        <dbReference type="PROSITE" id="PS50885"/>
    </source>
</evidence>
<dbReference type="InterPro" id="IPR004090">
    <property type="entry name" value="Chemotax_Me-accpt_rcpt"/>
</dbReference>